<dbReference type="OrthoDB" id="1470350at2759"/>
<keyword evidence="2" id="KW-0479">Metal-binding</keyword>
<dbReference type="InterPro" id="IPR036396">
    <property type="entry name" value="Cyt_P450_sf"/>
</dbReference>
<name>A0A2P5DGB7_PARAD</name>
<evidence type="ECO:0000256" key="4">
    <source>
        <dbReference type="SAM" id="Phobius"/>
    </source>
</evidence>
<evidence type="ECO:0000256" key="1">
    <source>
        <dbReference type="ARBA" id="ARBA00010617"/>
    </source>
</evidence>
<accession>A0A2P5DGB7</accession>
<keyword evidence="4" id="KW-0472">Membrane</keyword>
<dbReference type="PANTHER" id="PTHR47955">
    <property type="entry name" value="CYTOCHROME P450 FAMILY 71 PROTEIN"/>
    <property type="match status" value="1"/>
</dbReference>
<dbReference type="GO" id="GO:0016705">
    <property type="term" value="F:oxidoreductase activity, acting on paired donors, with incorporation or reduction of molecular oxygen"/>
    <property type="evidence" value="ECO:0007669"/>
    <property type="project" value="InterPro"/>
</dbReference>
<keyword evidence="6" id="KW-1185">Reference proteome</keyword>
<evidence type="ECO:0000256" key="3">
    <source>
        <dbReference type="ARBA" id="ARBA00023004"/>
    </source>
</evidence>
<keyword evidence="4" id="KW-0812">Transmembrane</keyword>
<dbReference type="STRING" id="3476.A0A2P5DGB7"/>
<keyword evidence="4" id="KW-1133">Transmembrane helix</keyword>
<gene>
    <name evidence="5" type="ORF">PanWU01x14_067120</name>
</gene>
<dbReference type="SUPFAM" id="SSF48264">
    <property type="entry name" value="Cytochrome P450"/>
    <property type="match status" value="1"/>
</dbReference>
<dbReference type="GO" id="GO:0004497">
    <property type="term" value="F:monooxygenase activity"/>
    <property type="evidence" value="ECO:0007669"/>
    <property type="project" value="InterPro"/>
</dbReference>
<comment type="similarity">
    <text evidence="1">Belongs to the cytochrome P450 family.</text>
</comment>
<dbReference type="GO" id="GO:0020037">
    <property type="term" value="F:heme binding"/>
    <property type="evidence" value="ECO:0007669"/>
    <property type="project" value="InterPro"/>
</dbReference>
<evidence type="ECO:0000256" key="2">
    <source>
        <dbReference type="ARBA" id="ARBA00022723"/>
    </source>
</evidence>
<dbReference type="AlphaFoldDB" id="A0A2P5DGB7"/>
<evidence type="ECO:0000313" key="5">
    <source>
        <dbReference type="EMBL" id="PON72321.1"/>
    </source>
</evidence>
<dbReference type="GO" id="GO:0005506">
    <property type="term" value="F:iron ion binding"/>
    <property type="evidence" value="ECO:0007669"/>
    <property type="project" value="InterPro"/>
</dbReference>
<sequence>MTSISLTNSIGLVSKIISKEILLLSSKERMDPLKLLYLLPRWWQELQKSETLFNQILISLIIIFLSLYVVKLIRGPKLNLPPSPRRLPVIGNLHQLGKATKISKEIMTNSVFQNRPQIKVADAFYYGCTSIAFCPYGEYWRETKKICVVQLLSLKRVQDFQYVREAEVAEMIKKFTNHVVPETML</sequence>
<protein>
    <submittedName>
        <fullName evidence="5">Cytochrome P</fullName>
    </submittedName>
</protein>
<feature type="transmembrane region" description="Helical" evidence="4">
    <location>
        <begin position="52"/>
        <end position="70"/>
    </location>
</feature>
<evidence type="ECO:0000313" key="6">
    <source>
        <dbReference type="Proteomes" id="UP000237105"/>
    </source>
</evidence>
<comment type="caution">
    <text evidence="5">The sequence shown here is derived from an EMBL/GenBank/DDBJ whole genome shotgun (WGS) entry which is preliminary data.</text>
</comment>
<keyword evidence="3" id="KW-0408">Iron</keyword>
<organism evidence="5 6">
    <name type="scientific">Parasponia andersonii</name>
    <name type="common">Sponia andersonii</name>
    <dbReference type="NCBI Taxonomy" id="3476"/>
    <lineage>
        <taxon>Eukaryota</taxon>
        <taxon>Viridiplantae</taxon>
        <taxon>Streptophyta</taxon>
        <taxon>Embryophyta</taxon>
        <taxon>Tracheophyta</taxon>
        <taxon>Spermatophyta</taxon>
        <taxon>Magnoliopsida</taxon>
        <taxon>eudicotyledons</taxon>
        <taxon>Gunneridae</taxon>
        <taxon>Pentapetalae</taxon>
        <taxon>rosids</taxon>
        <taxon>fabids</taxon>
        <taxon>Rosales</taxon>
        <taxon>Cannabaceae</taxon>
        <taxon>Parasponia</taxon>
    </lineage>
</organism>
<reference evidence="6" key="1">
    <citation type="submission" date="2016-06" db="EMBL/GenBank/DDBJ databases">
        <title>Parallel loss of symbiosis genes in relatives of nitrogen-fixing non-legume Parasponia.</title>
        <authorList>
            <person name="Van Velzen R."/>
            <person name="Holmer R."/>
            <person name="Bu F."/>
            <person name="Rutten L."/>
            <person name="Van Zeijl A."/>
            <person name="Liu W."/>
            <person name="Santuari L."/>
            <person name="Cao Q."/>
            <person name="Sharma T."/>
            <person name="Shen D."/>
            <person name="Roswanjaya Y."/>
            <person name="Wardhani T."/>
            <person name="Kalhor M.S."/>
            <person name="Jansen J."/>
            <person name="Van den Hoogen J."/>
            <person name="Gungor B."/>
            <person name="Hartog M."/>
            <person name="Hontelez J."/>
            <person name="Verver J."/>
            <person name="Yang W.-C."/>
            <person name="Schijlen E."/>
            <person name="Repin R."/>
            <person name="Schilthuizen M."/>
            <person name="Schranz E."/>
            <person name="Heidstra R."/>
            <person name="Miyata K."/>
            <person name="Fedorova E."/>
            <person name="Kohlen W."/>
            <person name="Bisseling T."/>
            <person name="Smit S."/>
            <person name="Geurts R."/>
        </authorList>
    </citation>
    <scope>NUCLEOTIDE SEQUENCE [LARGE SCALE GENOMIC DNA]</scope>
    <source>
        <strain evidence="6">cv. WU1-14</strain>
    </source>
</reference>
<dbReference type="EMBL" id="JXTB01000040">
    <property type="protein sequence ID" value="PON72321.1"/>
    <property type="molecule type" value="Genomic_DNA"/>
</dbReference>
<dbReference type="Proteomes" id="UP000237105">
    <property type="component" value="Unassembled WGS sequence"/>
</dbReference>
<dbReference type="Gene3D" id="1.10.630.10">
    <property type="entry name" value="Cytochrome P450"/>
    <property type="match status" value="1"/>
</dbReference>
<proteinExistence type="inferred from homology"/>
<dbReference type="PANTHER" id="PTHR47955:SF18">
    <property type="entry name" value="CYTOCHROME P450 71A1-LIKE"/>
    <property type="match status" value="1"/>
</dbReference>